<evidence type="ECO:0000313" key="7">
    <source>
        <dbReference type="EMBL" id="ROR34012.1"/>
    </source>
</evidence>
<feature type="domain" description="HTH tetR-type" evidence="6">
    <location>
        <begin position="31"/>
        <end position="91"/>
    </location>
</feature>
<dbReference type="InterPro" id="IPR047923">
    <property type="entry name" value="ArpA-like"/>
</dbReference>
<dbReference type="PANTHER" id="PTHR47506">
    <property type="entry name" value="TRANSCRIPTIONAL REGULATORY PROTEIN"/>
    <property type="match status" value="1"/>
</dbReference>
<evidence type="ECO:0000313" key="10">
    <source>
        <dbReference type="Proteomes" id="UP000267408"/>
    </source>
</evidence>
<dbReference type="SUPFAM" id="SSF48498">
    <property type="entry name" value="Tetracyclin repressor-like, C-terminal domain"/>
    <property type="match status" value="1"/>
</dbReference>
<dbReference type="Proteomes" id="UP000267408">
    <property type="component" value="Unassembled WGS sequence"/>
</dbReference>
<dbReference type="InterPro" id="IPR036271">
    <property type="entry name" value="Tet_transcr_reg_TetR-rel_C_sf"/>
</dbReference>
<evidence type="ECO:0000256" key="2">
    <source>
        <dbReference type="ARBA" id="ARBA00023125"/>
    </source>
</evidence>
<organism evidence="8 9">
    <name type="scientific">Kitasatospora cineracea</name>
    <dbReference type="NCBI Taxonomy" id="88074"/>
    <lineage>
        <taxon>Bacteria</taxon>
        <taxon>Bacillati</taxon>
        <taxon>Actinomycetota</taxon>
        <taxon>Actinomycetes</taxon>
        <taxon>Kitasatosporales</taxon>
        <taxon>Streptomycetaceae</taxon>
        <taxon>Kitasatospora</taxon>
    </lineage>
</organism>
<dbReference type="RefSeq" id="WP_123564131.1">
    <property type="nucleotide sequence ID" value="NZ_JBEYIY010000023.1"/>
</dbReference>
<dbReference type="InterPro" id="IPR009057">
    <property type="entry name" value="Homeodomain-like_sf"/>
</dbReference>
<sequence length="219" mass="23630">MASAIGERARAVNPATERGRGRGGLKQERALRTRAQVLGAAAQAFADKGFPAVTMLDVAELTGMTKGAVYFHYPNKEALALAVTEEFYHRIARLGDEVLGLELSPLDAVTELMTRTAVAFRDDLVVQAGARLQIESTLIATDLPRPYVGYTELVTTWLAQAAEIGELPATARPEAIARVLISAFFGAQHISWVLDNRSDIAERVQEILTTVLPTGRSAA</sequence>
<evidence type="ECO:0000313" key="8">
    <source>
        <dbReference type="EMBL" id="RPE26978.1"/>
    </source>
</evidence>
<evidence type="ECO:0000256" key="3">
    <source>
        <dbReference type="ARBA" id="ARBA00023163"/>
    </source>
</evidence>
<gene>
    <name evidence="8" type="ORF">EDD38_7615</name>
    <name evidence="7" type="ORF">EDD39_7573</name>
</gene>
<evidence type="ECO:0000256" key="1">
    <source>
        <dbReference type="ARBA" id="ARBA00023015"/>
    </source>
</evidence>
<proteinExistence type="predicted"/>
<dbReference type="InterPro" id="IPR001647">
    <property type="entry name" value="HTH_TetR"/>
</dbReference>
<evidence type="ECO:0000313" key="9">
    <source>
        <dbReference type="Proteomes" id="UP000266906"/>
    </source>
</evidence>
<keyword evidence="3" id="KW-0804">Transcription</keyword>
<dbReference type="PANTHER" id="PTHR47506:SF1">
    <property type="entry name" value="HTH-TYPE TRANSCRIPTIONAL REGULATOR YJDC"/>
    <property type="match status" value="1"/>
</dbReference>
<dbReference type="Gene3D" id="1.10.357.10">
    <property type="entry name" value="Tetracycline Repressor, domain 2"/>
    <property type="match status" value="1"/>
</dbReference>
<accession>A0A3N4R0Z4</accession>
<comment type="caution">
    <text evidence="8">The sequence shown here is derived from an EMBL/GenBank/DDBJ whole genome shotgun (WGS) entry which is preliminary data.</text>
</comment>
<keyword evidence="1" id="KW-0805">Transcription regulation</keyword>
<dbReference type="OrthoDB" id="3237195at2"/>
<dbReference type="Pfam" id="PF00440">
    <property type="entry name" value="TetR_N"/>
    <property type="match status" value="1"/>
</dbReference>
<evidence type="ECO:0000256" key="5">
    <source>
        <dbReference type="SAM" id="MobiDB-lite"/>
    </source>
</evidence>
<dbReference type="Proteomes" id="UP000266906">
    <property type="component" value="Unassembled WGS sequence"/>
</dbReference>
<name>A0A3N4R0Z4_9ACTN</name>
<accession>A0A8G1X7B9</accession>
<dbReference type="PROSITE" id="PS50977">
    <property type="entry name" value="HTH_TETR_2"/>
    <property type="match status" value="1"/>
</dbReference>
<dbReference type="PRINTS" id="PR00455">
    <property type="entry name" value="HTHTETR"/>
</dbReference>
<reference evidence="9 10" key="1">
    <citation type="submission" date="2018-11" db="EMBL/GenBank/DDBJ databases">
        <title>Sequencing the genomes of 1000 actinobacteria strains.</title>
        <authorList>
            <person name="Klenk H.-P."/>
        </authorList>
    </citation>
    <scope>NUCLEOTIDE SEQUENCE [LARGE SCALE GENOMIC DNA]</scope>
    <source>
        <strain evidence="7 10">DSM 44780</strain>
        <strain evidence="8 9">DSM 44781</strain>
    </source>
</reference>
<dbReference type="NCBIfam" id="NF041196">
    <property type="entry name" value="ScbR_bind_reg"/>
    <property type="match status" value="1"/>
</dbReference>
<evidence type="ECO:0000256" key="4">
    <source>
        <dbReference type="PROSITE-ProRule" id="PRU00335"/>
    </source>
</evidence>
<feature type="DNA-binding region" description="H-T-H motif" evidence="4">
    <location>
        <begin position="54"/>
        <end position="73"/>
    </location>
</feature>
<feature type="region of interest" description="Disordered" evidence="5">
    <location>
        <begin position="1"/>
        <end position="26"/>
    </location>
</feature>
<dbReference type="GO" id="GO:0003677">
    <property type="term" value="F:DNA binding"/>
    <property type="evidence" value="ECO:0007669"/>
    <property type="project" value="UniProtKB-UniRule"/>
</dbReference>
<dbReference type="EMBL" id="RKQG01000005">
    <property type="protein sequence ID" value="RPE26978.1"/>
    <property type="molecule type" value="Genomic_DNA"/>
</dbReference>
<dbReference type="SUPFAM" id="SSF46689">
    <property type="entry name" value="Homeodomain-like"/>
    <property type="match status" value="1"/>
</dbReference>
<dbReference type="AlphaFoldDB" id="A0A3N4R0Z4"/>
<protein>
    <submittedName>
        <fullName evidence="8">TetR family transcriptional regulator</fullName>
    </submittedName>
</protein>
<keyword evidence="9" id="KW-1185">Reference proteome</keyword>
<feature type="compositionally biased region" description="Basic and acidic residues" evidence="5">
    <location>
        <begin position="17"/>
        <end position="26"/>
    </location>
</feature>
<keyword evidence="2 4" id="KW-0238">DNA-binding</keyword>
<evidence type="ECO:0000259" key="6">
    <source>
        <dbReference type="PROSITE" id="PS50977"/>
    </source>
</evidence>
<dbReference type="EMBL" id="RJVJ01000004">
    <property type="protein sequence ID" value="ROR34012.1"/>
    <property type="molecule type" value="Genomic_DNA"/>
</dbReference>